<organism evidence="4 5">
    <name type="scientific">Inquilinus limosus</name>
    <dbReference type="NCBI Taxonomy" id="171674"/>
    <lineage>
        <taxon>Bacteria</taxon>
        <taxon>Pseudomonadati</taxon>
        <taxon>Pseudomonadota</taxon>
        <taxon>Alphaproteobacteria</taxon>
        <taxon>Rhodospirillales</taxon>
        <taxon>Rhodospirillaceae</taxon>
        <taxon>Inquilinus</taxon>
    </lineage>
</organism>
<dbReference type="GO" id="GO:0052689">
    <property type="term" value="F:carboxylic ester hydrolase activity"/>
    <property type="evidence" value="ECO:0007669"/>
    <property type="project" value="UniProtKB-ARBA"/>
</dbReference>
<dbReference type="Gene3D" id="3.40.50.1820">
    <property type="entry name" value="alpha/beta hydrolase"/>
    <property type="match status" value="1"/>
</dbReference>
<dbReference type="EMBL" id="NHON01000022">
    <property type="protein sequence ID" value="OWJ66582.1"/>
    <property type="molecule type" value="Genomic_DNA"/>
</dbReference>
<evidence type="ECO:0000313" key="4">
    <source>
        <dbReference type="EMBL" id="OWJ66582.1"/>
    </source>
</evidence>
<dbReference type="RefSeq" id="WP_088151622.1">
    <property type="nucleotide sequence ID" value="NZ_NHON01000022.1"/>
</dbReference>
<dbReference type="Pfam" id="PF01738">
    <property type="entry name" value="DLH"/>
    <property type="match status" value="1"/>
</dbReference>
<keyword evidence="2" id="KW-0732">Signal</keyword>
<dbReference type="AlphaFoldDB" id="A0A211ZMS8"/>
<feature type="signal peptide" evidence="2">
    <location>
        <begin position="1"/>
        <end position="30"/>
    </location>
</feature>
<dbReference type="SUPFAM" id="SSF53474">
    <property type="entry name" value="alpha/beta-Hydrolases"/>
    <property type="match status" value="1"/>
</dbReference>
<dbReference type="Proteomes" id="UP000196655">
    <property type="component" value="Unassembled WGS sequence"/>
</dbReference>
<reference evidence="5" key="1">
    <citation type="submission" date="2017-05" db="EMBL/GenBank/DDBJ databases">
        <authorList>
            <person name="Macchi M."/>
            <person name="Festa S."/>
            <person name="Coppotelli B.M."/>
            <person name="Morelli I.S."/>
        </authorList>
    </citation>
    <scope>NUCLEOTIDE SEQUENCE [LARGE SCALE GENOMIC DNA]</scope>
    <source>
        <strain evidence="5">I</strain>
    </source>
</reference>
<feature type="chain" id="PRO_5012826564" description="Dienelactone hydrolase domain-containing protein" evidence="2">
    <location>
        <begin position="31"/>
        <end position="354"/>
    </location>
</feature>
<dbReference type="STRING" id="1122125.GCA_000423185_01738"/>
<evidence type="ECO:0000313" key="5">
    <source>
        <dbReference type="Proteomes" id="UP000196655"/>
    </source>
</evidence>
<evidence type="ECO:0000256" key="2">
    <source>
        <dbReference type="SAM" id="SignalP"/>
    </source>
</evidence>
<sequence length="354" mass="37283">MALHRPAPCLRRIAGLAAALLLAGLSAARAEPAFTDPWPAVGDAAGRIVAVPSHSPFVPSEIGPDAPATPAHVTWYPPAGADAAHKAPAVVLLHGAASVDDNREPHYARQLAAMGIGAAVVDVFGARRDIATSFTDRVIRITETMALADAYATLAWLKARPEIDGGRVAVWGFSYGAMASIVATNAAIADRFAALYQLGDTRFAAHVAFYGPCIIGFEQPRTTGAPVLMAWGDRDAIMDPARCQVTAAALRQGGSQVRTIVYPGAVHQWDGSRPGPRPIGRLLNDCDFQVERDLTVRDGNLGIAMGGSFTRKLILANCVGGEPYLIGRDDAVRARSDRDVAAFLSAAFGLAQRS</sequence>
<evidence type="ECO:0000256" key="1">
    <source>
        <dbReference type="ARBA" id="ARBA00022801"/>
    </source>
</evidence>
<dbReference type="InterPro" id="IPR029058">
    <property type="entry name" value="AB_hydrolase_fold"/>
</dbReference>
<keyword evidence="1" id="KW-0378">Hydrolase</keyword>
<gene>
    <name evidence="4" type="ORF">BWR60_13870</name>
</gene>
<evidence type="ECO:0000259" key="3">
    <source>
        <dbReference type="Pfam" id="PF01738"/>
    </source>
</evidence>
<dbReference type="PANTHER" id="PTHR22946">
    <property type="entry name" value="DIENELACTONE HYDROLASE DOMAIN-CONTAINING PROTEIN-RELATED"/>
    <property type="match status" value="1"/>
</dbReference>
<feature type="domain" description="Dienelactone hydrolase" evidence="3">
    <location>
        <begin position="82"/>
        <end position="268"/>
    </location>
</feature>
<dbReference type="InterPro" id="IPR050261">
    <property type="entry name" value="FrsA_esterase"/>
</dbReference>
<name>A0A211ZMS8_9PROT</name>
<comment type="caution">
    <text evidence="4">The sequence shown here is derived from an EMBL/GenBank/DDBJ whole genome shotgun (WGS) entry which is preliminary data.</text>
</comment>
<dbReference type="InterPro" id="IPR002925">
    <property type="entry name" value="Dienelactn_hydro"/>
</dbReference>
<proteinExistence type="predicted"/>
<dbReference type="OrthoDB" id="9771666at2"/>
<dbReference type="PANTHER" id="PTHR22946:SF9">
    <property type="entry name" value="POLYKETIDE TRANSFERASE AF380"/>
    <property type="match status" value="1"/>
</dbReference>
<keyword evidence="5" id="KW-1185">Reference proteome</keyword>
<protein>
    <recommendedName>
        <fullName evidence="3">Dienelactone hydrolase domain-containing protein</fullName>
    </recommendedName>
</protein>
<accession>A0A211ZMS8</accession>